<gene>
    <name evidence="2" type="ORF">CGOC_LOCUS5514</name>
</gene>
<dbReference type="PROSITE" id="PS00107">
    <property type="entry name" value="PROTEIN_KINASE_ATP"/>
    <property type="match status" value="1"/>
</dbReference>
<dbReference type="OrthoDB" id="1405469at2759"/>
<dbReference type="SUPFAM" id="SSF56112">
    <property type="entry name" value="Protein kinase-like (PK-like)"/>
    <property type="match status" value="1"/>
</dbReference>
<feature type="binding site" evidence="1">
    <location>
        <position position="55"/>
    </location>
    <ligand>
        <name>ATP</name>
        <dbReference type="ChEBI" id="CHEBI:30616"/>
    </ligand>
</feature>
<name>A0A3P6S6Y2_CYLGO</name>
<dbReference type="AlphaFoldDB" id="A0A3P6S6Y2"/>
<evidence type="ECO:0000256" key="1">
    <source>
        <dbReference type="PROSITE-ProRule" id="PRU10141"/>
    </source>
</evidence>
<dbReference type="EMBL" id="UYRV01016845">
    <property type="protein sequence ID" value="VDK62535.1"/>
    <property type="molecule type" value="Genomic_DNA"/>
</dbReference>
<dbReference type="Gene3D" id="3.30.200.20">
    <property type="entry name" value="Phosphorylase Kinase, domain 1"/>
    <property type="match status" value="1"/>
</dbReference>
<keyword evidence="1" id="KW-0547">Nucleotide-binding</keyword>
<protein>
    <recommendedName>
        <fullName evidence="4">Protein kinase domain-containing protein</fullName>
    </recommendedName>
</protein>
<sequence length="131" mass="14950">MGADKKKRKRPLIPNGENICSSTHKYKIVGVLGSGGFGDVYKVCQSQTGNFYALKTEDVDIDSRLNRLKVRRGSITVMGKKLPTKTIHRNLRRTFTNFRRVTCGSSVNVLRKGHLRKFRKRAAEVRKKFPK</sequence>
<keyword evidence="3" id="KW-1185">Reference proteome</keyword>
<keyword evidence="1" id="KW-0067">ATP-binding</keyword>
<reference evidence="2 3" key="1">
    <citation type="submission" date="2018-11" db="EMBL/GenBank/DDBJ databases">
        <authorList>
            <consortium name="Pathogen Informatics"/>
        </authorList>
    </citation>
    <scope>NUCLEOTIDE SEQUENCE [LARGE SCALE GENOMIC DNA]</scope>
</reference>
<accession>A0A3P6S6Y2</accession>
<dbReference type="InterPro" id="IPR017441">
    <property type="entry name" value="Protein_kinase_ATP_BS"/>
</dbReference>
<evidence type="ECO:0008006" key="4">
    <source>
        <dbReference type="Google" id="ProtNLM"/>
    </source>
</evidence>
<evidence type="ECO:0000313" key="2">
    <source>
        <dbReference type="EMBL" id="VDK62535.1"/>
    </source>
</evidence>
<proteinExistence type="predicted"/>
<evidence type="ECO:0000313" key="3">
    <source>
        <dbReference type="Proteomes" id="UP000271889"/>
    </source>
</evidence>
<dbReference type="InterPro" id="IPR011009">
    <property type="entry name" value="Kinase-like_dom_sf"/>
</dbReference>
<dbReference type="Proteomes" id="UP000271889">
    <property type="component" value="Unassembled WGS sequence"/>
</dbReference>
<organism evidence="2 3">
    <name type="scientific">Cylicostephanus goldi</name>
    <name type="common">Nematode worm</name>
    <dbReference type="NCBI Taxonomy" id="71465"/>
    <lineage>
        <taxon>Eukaryota</taxon>
        <taxon>Metazoa</taxon>
        <taxon>Ecdysozoa</taxon>
        <taxon>Nematoda</taxon>
        <taxon>Chromadorea</taxon>
        <taxon>Rhabditida</taxon>
        <taxon>Rhabditina</taxon>
        <taxon>Rhabditomorpha</taxon>
        <taxon>Strongyloidea</taxon>
        <taxon>Strongylidae</taxon>
        <taxon>Cylicostephanus</taxon>
    </lineage>
</organism>
<dbReference type="GO" id="GO:0005524">
    <property type="term" value="F:ATP binding"/>
    <property type="evidence" value="ECO:0007669"/>
    <property type="project" value="UniProtKB-UniRule"/>
</dbReference>